<dbReference type="GeneID" id="19269385"/>
<feature type="region of interest" description="Disordered" evidence="1">
    <location>
        <begin position="568"/>
        <end position="624"/>
    </location>
</feature>
<name>W3XBC6_PESFW</name>
<dbReference type="RefSeq" id="XP_007831144.1">
    <property type="nucleotide sequence ID" value="XM_007832953.1"/>
</dbReference>
<feature type="transmembrane region" description="Helical" evidence="2">
    <location>
        <begin position="880"/>
        <end position="902"/>
    </location>
</feature>
<protein>
    <submittedName>
        <fullName evidence="3">Uncharacterized protein</fullName>
    </submittedName>
</protein>
<keyword evidence="2" id="KW-0472">Membrane</keyword>
<organism evidence="3 4">
    <name type="scientific">Pestalotiopsis fici (strain W106-1 / CGMCC3.15140)</name>
    <dbReference type="NCBI Taxonomy" id="1229662"/>
    <lineage>
        <taxon>Eukaryota</taxon>
        <taxon>Fungi</taxon>
        <taxon>Dikarya</taxon>
        <taxon>Ascomycota</taxon>
        <taxon>Pezizomycotina</taxon>
        <taxon>Sordariomycetes</taxon>
        <taxon>Xylariomycetidae</taxon>
        <taxon>Amphisphaeriales</taxon>
        <taxon>Sporocadaceae</taxon>
        <taxon>Pestalotiopsis</taxon>
    </lineage>
</organism>
<dbReference type="InParanoid" id="W3XBC6"/>
<proteinExistence type="predicted"/>
<dbReference type="OrthoDB" id="3946750at2759"/>
<feature type="compositionally biased region" description="Low complexity" evidence="1">
    <location>
        <begin position="174"/>
        <end position="197"/>
    </location>
</feature>
<dbReference type="AlphaFoldDB" id="W3XBC6"/>
<dbReference type="EMBL" id="KI912111">
    <property type="protein sequence ID" value="ETS82496.1"/>
    <property type="molecule type" value="Genomic_DNA"/>
</dbReference>
<dbReference type="eggNOG" id="ENOG502SRDH">
    <property type="taxonomic scope" value="Eukaryota"/>
</dbReference>
<evidence type="ECO:0000313" key="4">
    <source>
        <dbReference type="Proteomes" id="UP000030651"/>
    </source>
</evidence>
<reference evidence="4" key="1">
    <citation type="journal article" date="2015" name="BMC Genomics">
        <title>Genomic and transcriptomic analysis of the endophytic fungus Pestalotiopsis fici reveals its lifestyle and high potential for synthesis of natural products.</title>
        <authorList>
            <person name="Wang X."/>
            <person name="Zhang X."/>
            <person name="Liu L."/>
            <person name="Xiang M."/>
            <person name="Wang W."/>
            <person name="Sun X."/>
            <person name="Che Y."/>
            <person name="Guo L."/>
            <person name="Liu G."/>
            <person name="Guo L."/>
            <person name="Wang C."/>
            <person name="Yin W.B."/>
            <person name="Stadler M."/>
            <person name="Zhang X."/>
            <person name="Liu X."/>
        </authorList>
    </citation>
    <scope>NUCLEOTIDE SEQUENCE [LARGE SCALE GENOMIC DNA]</scope>
    <source>
        <strain evidence="4">W106-1 / CGMCC3.15140</strain>
    </source>
</reference>
<keyword evidence="2" id="KW-1133">Transmembrane helix</keyword>
<sequence>MLTNIAAHSTPRSGMLQARASGGRILRPATTTLQLQSPHHGQQTRAFRFGIWSSYLDPEVQKDIRRRQRKLKHKYAESLGRKLKWDQDHLAEDPRAILRRVVHRYMYPFDIHGKSTRFAHVDGSYAWSGRTSGSAKRENHGRVFSSSPNSAFGGDFGSWKTELDDMVNSWTKQKSGATSRAKSSSKTSTNASTVNTSQAEEEYVIDPITNRKVLKKSYGSMDYTPASSPGTFKAYRSQFTAFAPPGLGDQPQREPVHSNGPPPLGELNKYNDVEIEPESAAQNSAVYSEEYSLNHLPPEEAAEILEDVEKYGKSEYDQVESISESQAQKYDDLHKYNPAQYDAIQEKSGEPIDKYKDLHEYKPYRYNESASLDAAPNPEYDDLHKYRPYMHEENAAKAEAQPKYDDLDKYEKFETSEEVRADESAPKYEDLDKYEASEFLDQVKPEESAAAYKDLDKYKQPFVSVDDEVVALKSDRYNDLHEYQPTNFDDHVFDKKDQPFEKYGDLSAYKAYRLQDPDSKASLEQDIVQACLEEFDNKAESRETLEKSLSDHIVASDAADLEAMAHVHQSRERSKTASAPGFTGNFVRDFPEDFSNKWNETSSGLQREVSTTKGLDSDYEKQVQASIQNAERNYSEALSQTTNASVLETALDRQSKSRAQPAAERNKSSMSRRQRPKSDADPYSRQPQGLETSFREECGYESAGTPFVRMYGSSPKVKTQKEILAYDPTMQNVSIAETTSIVPDQATPLTPADVLLRLSNPTKFFPHFAPLQAQGFEIVSGSGDVLVFRKTRDIATAHESNPHPVNPIDMMGKPTVHPSAAAFASPTGFINYDAPTTEEQSPAFRSNIDVRREEPVFSGPKATAPGSKQIRKKRSITKRVLIGGVWIAGLSYALGVIGEYFVTGGIDGKGPTGF</sequence>
<dbReference type="Proteomes" id="UP000030651">
    <property type="component" value="Unassembled WGS sequence"/>
</dbReference>
<dbReference type="OMA" id="GMYKKEK"/>
<gene>
    <name evidence="3" type="ORF">PFICI_04372</name>
</gene>
<feature type="region of interest" description="Disordered" evidence="1">
    <location>
        <begin position="651"/>
        <end position="697"/>
    </location>
</feature>
<accession>W3XBC6</accession>
<evidence type="ECO:0000256" key="2">
    <source>
        <dbReference type="SAM" id="Phobius"/>
    </source>
</evidence>
<keyword evidence="4" id="KW-1185">Reference proteome</keyword>
<evidence type="ECO:0000256" key="1">
    <source>
        <dbReference type="SAM" id="MobiDB-lite"/>
    </source>
</evidence>
<dbReference type="HOGENOM" id="CLU_011578_0_0_1"/>
<feature type="compositionally biased region" description="Polar residues" evidence="1">
    <location>
        <begin position="596"/>
        <end position="614"/>
    </location>
</feature>
<keyword evidence="2" id="KW-0812">Transmembrane</keyword>
<evidence type="ECO:0000313" key="3">
    <source>
        <dbReference type="EMBL" id="ETS82496.1"/>
    </source>
</evidence>
<dbReference type="KEGG" id="pfy:PFICI_04372"/>
<feature type="region of interest" description="Disordered" evidence="1">
    <location>
        <begin position="171"/>
        <end position="198"/>
    </location>
</feature>
<feature type="region of interest" description="Disordered" evidence="1">
    <location>
        <begin position="242"/>
        <end position="283"/>
    </location>
</feature>